<evidence type="ECO:0000256" key="2">
    <source>
        <dbReference type="ARBA" id="ARBA00022475"/>
    </source>
</evidence>
<dbReference type="InterPro" id="IPR000276">
    <property type="entry name" value="GPCR_Rhodpsn"/>
</dbReference>
<keyword evidence="6 12" id="KW-0472">Membrane</keyword>
<dbReference type="PANTHER" id="PTHR24229:SF40">
    <property type="entry name" value="ALLATOSTATIN C RECEPTOR 1-RELATED"/>
    <property type="match status" value="1"/>
</dbReference>
<dbReference type="Pfam" id="PF00001">
    <property type="entry name" value="7tm_1"/>
    <property type="match status" value="1"/>
</dbReference>
<feature type="transmembrane region" description="Helical" evidence="12">
    <location>
        <begin position="298"/>
        <end position="320"/>
    </location>
</feature>
<feature type="transmembrane region" description="Helical" evidence="12">
    <location>
        <begin position="42"/>
        <end position="70"/>
    </location>
</feature>
<keyword evidence="3 11" id="KW-0812">Transmembrane</keyword>
<evidence type="ECO:0000256" key="7">
    <source>
        <dbReference type="ARBA" id="ARBA00023139"/>
    </source>
</evidence>
<evidence type="ECO:0000256" key="4">
    <source>
        <dbReference type="ARBA" id="ARBA00022989"/>
    </source>
</evidence>
<feature type="transmembrane region" description="Helical" evidence="12">
    <location>
        <begin position="118"/>
        <end position="139"/>
    </location>
</feature>
<evidence type="ECO:0000313" key="15">
    <source>
        <dbReference type="Proteomes" id="UP001347796"/>
    </source>
</evidence>
<evidence type="ECO:0000256" key="10">
    <source>
        <dbReference type="ARBA" id="ARBA00023288"/>
    </source>
</evidence>
<dbReference type="SUPFAM" id="SSF81321">
    <property type="entry name" value="Family A G protein-coupled receptor-like"/>
    <property type="match status" value="1"/>
</dbReference>
<gene>
    <name evidence="14" type="ORF">SNE40_018932</name>
</gene>
<dbReference type="Gene3D" id="1.20.1070.10">
    <property type="entry name" value="Rhodopsin 7-helix transmembrane proteins"/>
    <property type="match status" value="1"/>
</dbReference>
<comment type="similarity">
    <text evidence="11">Belongs to the G-protein coupled receptor 1 family.</text>
</comment>
<dbReference type="PROSITE" id="PS00237">
    <property type="entry name" value="G_PROTEIN_RECEP_F1_1"/>
    <property type="match status" value="1"/>
</dbReference>
<protein>
    <recommendedName>
        <fullName evidence="13">G-protein coupled receptors family 1 profile domain-containing protein</fullName>
    </recommendedName>
</protein>
<evidence type="ECO:0000256" key="12">
    <source>
        <dbReference type="SAM" id="Phobius"/>
    </source>
</evidence>
<dbReference type="EMBL" id="JAZGQO010000014">
    <property type="protein sequence ID" value="KAK6170568.1"/>
    <property type="molecule type" value="Genomic_DNA"/>
</dbReference>
<dbReference type="PRINTS" id="PR00237">
    <property type="entry name" value="GPCRRHODOPSN"/>
</dbReference>
<proteinExistence type="inferred from homology"/>
<dbReference type="PRINTS" id="PR00384">
    <property type="entry name" value="OPIOIDR"/>
</dbReference>
<dbReference type="Proteomes" id="UP001347796">
    <property type="component" value="Unassembled WGS sequence"/>
</dbReference>
<accession>A0AAN8J9J6</accession>
<keyword evidence="2" id="KW-1003">Cell membrane</keyword>
<keyword evidence="8 11" id="KW-0675">Receptor</keyword>
<evidence type="ECO:0000256" key="9">
    <source>
        <dbReference type="ARBA" id="ARBA00023224"/>
    </source>
</evidence>
<dbReference type="PANTHER" id="PTHR24229">
    <property type="entry name" value="NEUROPEPTIDES RECEPTOR"/>
    <property type="match status" value="1"/>
</dbReference>
<evidence type="ECO:0000313" key="14">
    <source>
        <dbReference type="EMBL" id="KAK6170568.1"/>
    </source>
</evidence>
<comment type="subcellular location">
    <subcellularLocation>
        <location evidence="1">Cell membrane</location>
        <topology evidence="1">Multi-pass membrane protein</topology>
    </subcellularLocation>
</comment>
<reference evidence="14 15" key="1">
    <citation type="submission" date="2024-01" db="EMBL/GenBank/DDBJ databases">
        <title>The genome of the rayed Mediterranean limpet Patella caerulea (Linnaeus, 1758).</title>
        <authorList>
            <person name="Anh-Thu Weber A."/>
            <person name="Halstead-Nussloch G."/>
        </authorList>
    </citation>
    <scope>NUCLEOTIDE SEQUENCE [LARGE SCALE GENOMIC DNA]</scope>
    <source>
        <strain evidence="14">AATW-2023a</strain>
        <tissue evidence="14">Whole specimen</tissue>
    </source>
</reference>
<sequence>MQNEDSFNYSSFDNTTYDDCDGDNFSNFLANNTSGQFSSFQIIPMVLALCYIIILFVGWIGNGLVIYVVARFAKMKTVTNMYILNLAISDVLFIVSLPFLTTTTLLGHWVFDFAMCKIYFVLYSINVFTSVFTLTVMSADRYLAVCHPVRSVKYRTPRIALFVCLCIWTVSFLVMLPIILYSTTIPHRKDSHKHTCTISWPDGQPIPADKAFIWYTFLLGFAIPVSLISVFYFLVVLRLRSVGPIKKSKEKKKSHRRVTRMVLSVISVYVFCWLPYWIFQVNITFKNGETVQNWMISLFNAFTVLTYANSMFNPFLYAFLSDNFRKSFMKAFKCVSPHDANKSLCGENSMFPRTSQSYARSVALTTTTVEDKFEMSTFESVQNNSADAIPMLPKENHVAQSFQDEHGYLKPVAL</sequence>
<keyword evidence="15" id="KW-1185">Reference proteome</keyword>
<evidence type="ECO:0000259" key="13">
    <source>
        <dbReference type="PROSITE" id="PS50262"/>
    </source>
</evidence>
<keyword evidence="7" id="KW-0564">Palmitate</keyword>
<feature type="transmembrane region" description="Helical" evidence="12">
    <location>
        <begin position="82"/>
        <end position="106"/>
    </location>
</feature>
<evidence type="ECO:0000256" key="5">
    <source>
        <dbReference type="ARBA" id="ARBA00023040"/>
    </source>
</evidence>
<comment type="caution">
    <text evidence="14">The sequence shown here is derived from an EMBL/GenBank/DDBJ whole genome shotgun (WGS) entry which is preliminary data.</text>
</comment>
<feature type="transmembrane region" description="Helical" evidence="12">
    <location>
        <begin position="258"/>
        <end position="278"/>
    </location>
</feature>
<feature type="transmembrane region" description="Helical" evidence="12">
    <location>
        <begin position="212"/>
        <end position="237"/>
    </location>
</feature>
<keyword evidence="10" id="KW-0449">Lipoprotein</keyword>
<feature type="transmembrane region" description="Helical" evidence="12">
    <location>
        <begin position="159"/>
        <end position="181"/>
    </location>
</feature>
<keyword evidence="9 11" id="KW-0807">Transducer</keyword>
<dbReference type="PROSITE" id="PS50262">
    <property type="entry name" value="G_PROTEIN_RECEP_F1_2"/>
    <property type="match status" value="1"/>
</dbReference>
<dbReference type="GO" id="GO:0004985">
    <property type="term" value="F:G protein-coupled opioid receptor activity"/>
    <property type="evidence" value="ECO:0007669"/>
    <property type="project" value="InterPro"/>
</dbReference>
<keyword evidence="5 11" id="KW-0297">G-protein coupled receptor</keyword>
<keyword evidence="4 12" id="KW-1133">Transmembrane helix</keyword>
<dbReference type="AlphaFoldDB" id="A0AAN8J9J6"/>
<feature type="domain" description="G-protein coupled receptors family 1 profile" evidence="13">
    <location>
        <begin position="61"/>
        <end position="317"/>
    </location>
</feature>
<dbReference type="GO" id="GO:0005886">
    <property type="term" value="C:plasma membrane"/>
    <property type="evidence" value="ECO:0007669"/>
    <property type="project" value="UniProtKB-SubCell"/>
</dbReference>
<evidence type="ECO:0000256" key="6">
    <source>
        <dbReference type="ARBA" id="ARBA00023136"/>
    </source>
</evidence>
<dbReference type="GO" id="GO:0043005">
    <property type="term" value="C:neuron projection"/>
    <property type="evidence" value="ECO:0007669"/>
    <property type="project" value="TreeGrafter"/>
</dbReference>
<dbReference type="GO" id="GO:0042277">
    <property type="term" value="F:peptide binding"/>
    <property type="evidence" value="ECO:0007669"/>
    <property type="project" value="TreeGrafter"/>
</dbReference>
<organism evidence="14 15">
    <name type="scientific">Patella caerulea</name>
    <name type="common">Rayed Mediterranean limpet</name>
    <dbReference type="NCBI Taxonomy" id="87958"/>
    <lineage>
        <taxon>Eukaryota</taxon>
        <taxon>Metazoa</taxon>
        <taxon>Spiralia</taxon>
        <taxon>Lophotrochozoa</taxon>
        <taxon>Mollusca</taxon>
        <taxon>Gastropoda</taxon>
        <taxon>Patellogastropoda</taxon>
        <taxon>Patelloidea</taxon>
        <taxon>Patellidae</taxon>
        <taxon>Patella</taxon>
    </lineage>
</organism>
<evidence type="ECO:0000256" key="8">
    <source>
        <dbReference type="ARBA" id="ARBA00023170"/>
    </source>
</evidence>
<evidence type="ECO:0000256" key="1">
    <source>
        <dbReference type="ARBA" id="ARBA00004651"/>
    </source>
</evidence>
<evidence type="ECO:0000256" key="3">
    <source>
        <dbReference type="ARBA" id="ARBA00022692"/>
    </source>
</evidence>
<evidence type="ECO:0000256" key="11">
    <source>
        <dbReference type="RuleBase" id="RU000688"/>
    </source>
</evidence>
<dbReference type="InterPro" id="IPR017452">
    <property type="entry name" value="GPCR_Rhodpsn_7TM"/>
</dbReference>
<name>A0AAN8J9J6_PATCE</name>
<dbReference type="InterPro" id="IPR001418">
    <property type="entry name" value="Opioid_rcpt"/>
</dbReference>